<dbReference type="Proteomes" id="UP000485058">
    <property type="component" value="Unassembled WGS sequence"/>
</dbReference>
<name>A0A699YF22_HAELA</name>
<evidence type="ECO:0000313" key="1">
    <source>
        <dbReference type="EMBL" id="GFH08041.1"/>
    </source>
</evidence>
<feature type="non-terminal residue" evidence="1">
    <location>
        <position position="97"/>
    </location>
</feature>
<proteinExistence type="predicted"/>
<organism evidence="1 2">
    <name type="scientific">Haematococcus lacustris</name>
    <name type="common">Green alga</name>
    <name type="synonym">Haematococcus pluvialis</name>
    <dbReference type="NCBI Taxonomy" id="44745"/>
    <lineage>
        <taxon>Eukaryota</taxon>
        <taxon>Viridiplantae</taxon>
        <taxon>Chlorophyta</taxon>
        <taxon>core chlorophytes</taxon>
        <taxon>Chlorophyceae</taxon>
        <taxon>CS clade</taxon>
        <taxon>Chlamydomonadales</taxon>
        <taxon>Haematococcaceae</taxon>
        <taxon>Haematococcus</taxon>
    </lineage>
</organism>
<gene>
    <name evidence="1" type="ORF">HaLaN_02939</name>
</gene>
<keyword evidence="2" id="KW-1185">Reference proteome</keyword>
<accession>A0A699YF22</accession>
<dbReference type="EMBL" id="BLLF01000133">
    <property type="protein sequence ID" value="GFH08041.1"/>
    <property type="molecule type" value="Genomic_DNA"/>
</dbReference>
<protein>
    <submittedName>
        <fullName evidence="1">Uncharacterized protein</fullName>
    </submittedName>
</protein>
<dbReference type="AlphaFoldDB" id="A0A699YF22"/>
<evidence type="ECO:0000313" key="2">
    <source>
        <dbReference type="Proteomes" id="UP000485058"/>
    </source>
</evidence>
<sequence length="97" mass="10552">MYKAATSEAPGNSQLTRQRHPIGACATVIVHRHCVGSYLVKPLPLPSSATPRGGSGKVLPALEHECEVWLARVAQCQSRGNDMLLLMLVAQNLQQRH</sequence>
<reference evidence="1 2" key="1">
    <citation type="submission" date="2020-02" db="EMBL/GenBank/DDBJ databases">
        <title>Draft genome sequence of Haematococcus lacustris strain NIES-144.</title>
        <authorList>
            <person name="Morimoto D."/>
            <person name="Nakagawa S."/>
            <person name="Yoshida T."/>
            <person name="Sawayama S."/>
        </authorList>
    </citation>
    <scope>NUCLEOTIDE SEQUENCE [LARGE SCALE GENOMIC DNA]</scope>
    <source>
        <strain evidence="1 2">NIES-144</strain>
    </source>
</reference>
<comment type="caution">
    <text evidence="1">The sequence shown here is derived from an EMBL/GenBank/DDBJ whole genome shotgun (WGS) entry which is preliminary data.</text>
</comment>